<dbReference type="InterPro" id="IPR013087">
    <property type="entry name" value="Znf_C2H2_type"/>
</dbReference>
<dbReference type="InterPro" id="IPR043584">
    <property type="entry name" value="WIP1/2/3/4/5/6"/>
</dbReference>
<dbReference type="Pfam" id="PF22995">
    <property type="entry name" value="C2CH-3rd_BIRD-IDD"/>
    <property type="match status" value="1"/>
</dbReference>
<evidence type="ECO:0000256" key="10">
    <source>
        <dbReference type="PROSITE-ProRule" id="PRU00042"/>
    </source>
</evidence>
<feature type="domain" description="C2H2-type" evidence="12">
    <location>
        <begin position="159"/>
        <end position="186"/>
    </location>
</feature>
<keyword evidence="14" id="KW-1185">Reference proteome</keyword>
<dbReference type="PROSITE" id="PS00028">
    <property type="entry name" value="ZINC_FINGER_C2H2_1"/>
    <property type="match status" value="1"/>
</dbReference>
<dbReference type="AlphaFoldDB" id="A0A660KS59"/>
<keyword evidence="7" id="KW-0804">Transcription</keyword>
<evidence type="ECO:0000256" key="11">
    <source>
        <dbReference type="SAM" id="MobiDB-lite"/>
    </source>
</evidence>
<evidence type="ECO:0000256" key="8">
    <source>
        <dbReference type="ARBA" id="ARBA00023242"/>
    </source>
</evidence>
<dbReference type="Proteomes" id="UP000327013">
    <property type="component" value="Chromosome 4"/>
</dbReference>
<dbReference type="PANTHER" id="PTHR45878">
    <property type="entry name" value="ZINC FINGER PROTEIN WIP2"/>
    <property type="match status" value="1"/>
</dbReference>
<keyword evidence="8" id="KW-0539">Nucleus</keyword>
<dbReference type="EMBL" id="CM017324">
    <property type="protein sequence ID" value="KAE8038228.1"/>
    <property type="molecule type" value="Genomic_DNA"/>
</dbReference>
<evidence type="ECO:0000313" key="13">
    <source>
        <dbReference type="EMBL" id="KAE8038228.1"/>
    </source>
</evidence>
<keyword evidence="3" id="KW-0677">Repeat</keyword>
<name>A0A660KS59_9ROSI</name>
<protein>
    <recommendedName>
        <fullName evidence="12">C2H2-type domain-containing protein</fullName>
    </recommendedName>
</protein>
<dbReference type="InterPro" id="IPR059161">
    <property type="entry name" value="Znf-C2H2_STOP1/2_3rd"/>
</dbReference>
<sequence length="321" mass="36169">MADPYSNFFTGWFNFMPLLNSYPPHHSISNSVINNTSFIQCQPSSPPLKEALPLINNLSPTRQEEHDQNSSSSAVEEEEDKTCWNKDNGDETVSVALHIGLPSPSTDLQGCRMISPPAVDVLTNTEGISVVSGYPLERFNKGQYWIPNPSQILIGPTQFSCPVCSKSFNRYNNLQMHMWGHGSQYRKGPHSLKGTQPTAMLKLPCYCCAQGCKHNIEHPRARPLKDFRTLQTHYKRKHGTKPFMCRKCGKPFAVKGDWRTHEKNCGKIWYCICGSDFKHKRSLKDHIKAFGIGHGAFGIDCLREEDEPAYDIEVDGDSSMS</sequence>
<evidence type="ECO:0000256" key="1">
    <source>
        <dbReference type="ARBA" id="ARBA00004123"/>
    </source>
</evidence>
<dbReference type="InterPro" id="IPR055187">
    <property type="entry name" value="C2CH-3rd_BIRD-IDD"/>
</dbReference>
<dbReference type="GO" id="GO:0003700">
    <property type="term" value="F:DNA-binding transcription factor activity"/>
    <property type="evidence" value="ECO:0007669"/>
    <property type="project" value="InterPro"/>
</dbReference>
<reference evidence="13 14" key="1">
    <citation type="submission" date="2019-06" db="EMBL/GenBank/DDBJ databases">
        <title>A chromosomal-level reference genome of Carpinus fangiana (Coryloideae, Betulaceae).</title>
        <authorList>
            <person name="Yang X."/>
            <person name="Wang Z."/>
            <person name="Zhang L."/>
            <person name="Hao G."/>
            <person name="Liu J."/>
            <person name="Yang Y."/>
        </authorList>
    </citation>
    <scope>NUCLEOTIDE SEQUENCE [LARGE SCALE GENOMIC DNA]</scope>
    <source>
        <strain evidence="13">Cfa_2016G</strain>
        <tissue evidence="13">Leaf</tissue>
    </source>
</reference>
<organism evidence="13 14">
    <name type="scientific">Carpinus fangiana</name>
    <dbReference type="NCBI Taxonomy" id="176857"/>
    <lineage>
        <taxon>Eukaryota</taxon>
        <taxon>Viridiplantae</taxon>
        <taxon>Streptophyta</taxon>
        <taxon>Embryophyta</taxon>
        <taxon>Tracheophyta</taxon>
        <taxon>Spermatophyta</taxon>
        <taxon>Magnoliopsida</taxon>
        <taxon>eudicotyledons</taxon>
        <taxon>Gunneridae</taxon>
        <taxon>Pentapetalae</taxon>
        <taxon>rosids</taxon>
        <taxon>fabids</taxon>
        <taxon>Fagales</taxon>
        <taxon>Betulaceae</taxon>
        <taxon>Carpinus</taxon>
    </lineage>
</organism>
<dbReference type="SMART" id="SM00355">
    <property type="entry name" value="ZnF_C2H2"/>
    <property type="match status" value="2"/>
</dbReference>
<evidence type="ECO:0000256" key="9">
    <source>
        <dbReference type="ARBA" id="ARBA00023452"/>
    </source>
</evidence>
<evidence type="ECO:0000256" key="7">
    <source>
        <dbReference type="ARBA" id="ARBA00023163"/>
    </source>
</evidence>
<dbReference type="GO" id="GO:0005634">
    <property type="term" value="C:nucleus"/>
    <property type="evidence" value="ECO:0007669"/>
    <property type="project" value="UniProtKB-SubCell"/>
</dbReference>
<evidence type="ECO:0000313" key="14">
    <source>
        <dbReference type="Proteomes" id="UP000327013"/>
    </source>
</evidence>
<proteinExistence type="inferred from homology"/>
<evidence type="ECO:0000256" key="5">
    <source>
        <dbReference type="ARBA" id="ARBA00022833"/>
    </source>
</evidence>
<gene>
    <name evidence="13" type="ORF">FH972_010759</name>
</gene>
<keyword evidence="2" id="KW-0479">Metal-binding</keyword>
<comment type="subcellular location">
    <subcellularLocation>
        <location evidence="1">Nucleus</location>
    </subcellularLocation>
</comment>
<keyword evidence="6" id="KW-0805">Transcription regulation</keyword>
<evidence type="ECO:0000256" key="2">
    <source>
        <dbReference type="ARBA" id="ARBA00022723"/>
    </source>
</evidence>
<evidence type="ECO:0000256" key="4">
    <source>
        <dbReference type="ARBA" id="ARBA00022771"/>
    </source>
</evidence>
<keyword evidence="5" id="KW-0862">Zinc</keyword>
<feature type="region of interest" description="Disordered" evidence="11">
    <location>
        <begin position="60"/>
        <end position="87"/>
    </location>
</feature>
<dbReference type="PANTHER" id="PTHR45878:SF1">
    <property type="entry name" value="ZINC FINGER PROTEIN WIP2"/>
    <property type="match status" value="1"/>
</dbReference>
<dbReference type="FunFam" id="3.30.160.60:FF:000523">
    <property type="entry name" value="Zinc finger protein WIP2"/>
    <property type="match status" value="1"/>
</dbReference>
<dbReference type="InterPro" id="IPR036236">
    <property type="entry name" value="Znf_C2H2_sf"/>
</dbReference>
<dbReference type="FunFam" id="3.30.160.60:FF:001230">
    <property type="entry name" value="zinc finger protein WIP2-like"/>
    <property type="match status" value="1"/>
</dbReference>
<comment type="similarity">
    <text evidence="9">Belongs to the WIP C2H2-type zinc-finger protein family.</text>
</comment>
<dbReference type="PROSITE" id="PS50157">
    <property type="entry name" value="ZINC_FINGER_C2H2_2"/>
    <property type="match status" value="1"/>
</dbReference>
<dbReference type="SUPFAM" id="SSF57667">
    <property type="entry name" value="beta-beta-alpha zinc fingers"/>
    <property type="match status" value="1"/>
</dbReference>
<evidence type="ECO:0000259" key="12">
    <source>
        <dbReference type="PROSITE" id="PS50157"/>
    </source>
</evidence>
<dbReference type="Pfam" id="PF00096">
    <property type="entry name" value="zf-C2H2"/>
    <property type="match status" value="1"/>
</dbReference>
<accession>A0A660KS59</accession>
<dbReference type="OrthoDB" id="6077919at2759"/>
<dbReference type="Pfam" id="PF23115">
    <property type="entry name" value="zf-C2H2_STOP2_3rd"/>
    <property type="match status" value="1"/>
</dbReference>
<keyword evidence="4 10" id="KW-0863">Zinc-finger</keyword>
<evidence type="ECO:0000256" key="3">
    <source>
        <dbReference type="ARBA" id="ARBA00022737"/>
    </source>
</evidence>
<evidence type="ECO:0000256" key="6">
    <source>
        <dbReference type="ARBA" id="ARBA00023015"/>
    </source>
</evidence>
<dbReference type="Gene3D" id="3.30.160.60">
    <property type="entry name" value="Classic Zinc Finger"/>
    <property type="match status" value="2"/>
</dbReference>
<dbReference type="GO" id="GO:0008270">
    <property type="term" value="F:zinc ion binding"/>
    <property type="evidence" value="ECO:0007669"/>
    <property type="project" value="UniProtKB-KW"/>
</dbReference>